<evidence type="ECO:0000313" key="1">
    <source>
        <dbReference type="EnsemblMetazoa" id="PPA17794.1"/>
    </source>
</evidence>
<sequence>MGQTERFHGCLMGTLEADCINDTNRPSADATHFNRLTGGPDSTKTKRHAKIASSAIKTRRSAAFRPLLTWTEGRSYSPSTALVAPCAAQSPRPVVMQHCCREKMRLLHLEYLRNEE</sequence>
<dbReference type="AlphaFoldDB" id="A0A2A6BLL6"/>
<accession>A0A2A6BLL6</accession>
<evidence type="ECO:0000313" key="2">
    <source>
        <dbReference type="Proteomes" id="UP000005239"/>
    </source>
</evidence>
<reference evidence="2" key="1">
    <citation type="journal article" date="2008" name="Nat. Genet.">
        <title>The Pristionchus pacificus genome provides a unique perspective on nematode lifestyle and parasitism.</title>
        <authorList>
            <person name="Dieterich C."/>
            <person name="Clifton S.W."/>
            <person name="Schuster L.N."/>
            <person name="Chinwalla A."/>
            <person name="Delehaunty K."/>
            <person name="Dinkelacker I."/>
            <person name="Fulton L."/>
            <person name="Fulton R."/>
            <person name="Godfrey J."/>
            <person name="Minx P."/>
            <person name="Mitreva M."/>
            <person name="Roeseler W."/>
            <person name="Tian H."/>
            <person name="Witte H."/>
            <person name="Yang S.P."/>
            <person name="Wilson R.K."/>
            <person name="Sommer R.J."/>
        </authorList>
    </citation>
    <scope>NUCLEOTIDE SEQUENCE [LARGE SCALE GENOMIC DNA]</scope>
    <source>
        <strain evidence="2">PS312</strain>
    </source>
</reference>
<keyword evidence="2" id="KW-1185">Reference proteome</keyword>
<protein>
    <submittedName>
        <fullName evidence="1">Uncharacterized protein</fullName>
    </submittedName>
</protein>
<dbReference type="Proteomes" id="UP000005239">
    <property type="component" value="Unassembled WGS sequence"/>
</dbReference>
<gene>
    <name evidence="1" type="primary">WBGene00107348</name>
</gene>
<reference evidence="1" key="2">
    <citation type="submission" date="2022-06" db="UniProtKB">
        <authorList>
            <consortium name="EnsemblMetazoa"/>
        </authorList>
    </citation>
    <scope>IDENTIFICATION</scope>
    <source>
        <strain evidence="1">PS312</strain>
    </source>
</reference>
<name>A0A2A6BLL6_PRIPA</name>
<organism evidence="1 2">
    <name type="scientific">Pristionchus pacificus</name>
    <name type="common">Parasitic nematode worm</name>
    <dbReference type="NCBI Taxonomy" id="54126"/>
    <lineage>
        <taxon>Eukaryota</taxon>
        <taxon>Metazoa</taxon>
        <taxon>Ecdysozoa</taxon>
        <taxon>Nematoda</taxon>
        <taxon>Chromadorea</taxon>
        <taxon>Rhabditida</taxon>
        <taxon>Rhabditina</taxon>
        <taxon>Diplogasteromorpha</taxon>
        <taxon>Diplogasteroidea</taxon>
        <taxon>Neodiplogasteridae</taxon>
        <taxon>Pristionchus</taxon>
    </lineage>
</organism>
<proteinExistence type="predicted"/>
<accession>A0A8R1YEN0</accession>
<dbReference type="EnsemblMetazoa" id="PPA17794.1">
    <property type="protein sequence ID" value="PPA17794.1"/>
    <property type="gene ID" value="WBGene00107348"/>
</dbReference>